<organism evidence="2 3">
    <name type="scientific">Neolecta irregularis (strain DAH-3)</name>
    <dbReference type="NCBI Taxonomy" id="1198029"/>
    <lineage>
        <taxon>Eukaryota</taxon>
        <taxon>Fungi</taxon>
        <taxon>Dikarya</taxon>
        <taxon>Ascomycota</taxon>
        <taxon>Taphrinomycotina</taxon>
        <taxon>Neolectales</taxon>
        <taxon>Neolectaceae</taxon>
        <taxon>Neolecta</taxon>
    </lineage>
</organism>
<evidence type="ECO:0000256" key="1">
    <source>
        <dbReference type="SAM" id="SignalP"/>
    </source>
</evidence>
<proteinExistence type="predicted"/>
<reference evidence="2 3" key="1">
    <citation type="submission" date="2016-04" db="EMBL/GenBank/DDBJ databases">
        <title>Evolutionary innovation and constraint leading to complex multicellularity in the Ascomycota.</title>
        <authorList>
            <person name="Cisse O."/>
            <person name="Nguyen A."/>
            <person name="Hewitt D.A."/>
            <person name="Jedd G."/>
            <person name="Stajich J.E."/>
        </authorList>
    </citation>
    <scope>NUCLEOTIDE SEQUENCE [LARGE SCALE GENOMIC DNA]</scope>
    <source>
        <strain evidence="2 3">DAH-3</strain>
    </source>
</reference>
<dbReference type="EMBL" id="LXFE01000438">
    <property type="protein sequence ID" value="OLL25316.1"/>
    <property type="molecule type" value="Genomic_DNA"/>
</dbReference>
<comment type="caution">
    <text evidence="2">The sequence shown here is derived from an EMBL/GenBank/DDBJ whole genome shotgun (WGS) entry which is preliminary data.</text>
</comment>
<accession>A0A1U7LRL9</accession>
<keyword evidence="3" id="KW-1185">Reference proteome</keyword>
<dbReference type="AlphaFoldDB" id="A0A1U7LRL9"/>
<sequence length="146" mass="15323">MVKTTVPMFVAFSMIFCTKVKFTVENETGTSVQNKGNSGGNAQIQRSHAETIVTKTVIISLELSDSVEGLLPRPAPASLPFPYATLLRNFPHSLGAPAAPTPPPDVLSSGIVVSLLEAPCSQEIMVGATPSTPAVLVNYVVPQTTS</sequence>
<feature type="signal peptide" evidence="1">
    <location>
        <begin position="1"/>
        <end position="22"/>
    </location>
</feature>
<evidence type="ECO:0000313" key="2">
    <source>
        <dbReference type="EMBL" id="OLL25316.1"/>
    </source>
</evidence>
<evidence type="ECO:0000313" key="3">
    <source>
        <dbReference type="Proteomes" id="UP000186594"/>
    </source>
</evidence>
<name>A0A1U7LRL9_NEOID</name>
<protein>
    <submittedName>
        <fullName evidence="2">Uncharacterized protein</fullName>
    </submittedName>
</protein>
<dbReference type="Proteomes" id="UP000186594">
    <property type="component" value="Unassembled WGS sequence"/>
</dbReference>
<keyword evidence="1" id="KW-0732">Signal</keyword>
<gene>
    <name evidence="2" type="ORF">NEOLI_005119</name>
</gene>
<feature type="chain" id="PRO_5013273449" evidence="1">
    <location>
        <begin position="23"/>
        <end position="146"/>
    </location>
</feature>